<proteinExistence type="inferred from homology"/>
<dbReference type="PRINTS" id="PR00143">
    <property type="entry name" value="CITRTSNTHASE"/>
</dbReference>
<protein>
    <recommendedName>
        <fullName evidence="3">citrate synthase (unknown stereospecificity)</fullName>
        <ecNumber evidence="3">2.3.3.16</ecNumber>
    </recommendedName>
</protein>
<dbReference type="EC" id="2.3.3.16" evidence="3"/>
<gene>
    <name evidence="5" type="ORF">GCM10019071_11750</name>
</gene>
<keyword evidence="6" id="KW-1185">Reference proteome</keyword>
<dbReference type="Gene3D" id="1.10.230.10">
    <property type="entry name" value="Cytochrome P450-Terp, domain 2"/>
    <property type="match status" value="1"/>
</dbReference>
<evidence type="ECO:0000313" key="5">
    <source>
        <dbReference type="EMBL" id="GFZ84661.1"/>
    </source>
</evidence>
<dbReference type="SUPFAM" id="SSF48256">
    <property type="entry name" value="Citrate synthase"/>
    <property type="match status" value="1"/>
</dbReference>
<dbReference type="PANTHER" id="PTHR11739">
    <property type="entry name" value="CITRATE SYNTHASE"/>
    <property type="match status" value="1"/>
</dbReference>
<comment type="caution">
    <text evidence="5">The sequence shown here is derived from an EMBL/GenBank/DDBJ whole genome shotgun (WGS) entry which is preliminary data.</text>
</comment>
<dbReference type="Gene3D" id="1.10.580.10">
    <property type="entry name" value="Citrate Synthase, domain 1"/>
    <property type="match status" value="2"/>
</dbReference>
<dbReference type="Pfam" id="PF00285">
    <property type="entry name" value="Citrate_synt"/>
    <property type="match status" value="1"/>
</dbReference>
<dbReference type="InterPro" id="IPR016143">
    <property type="entry name" value="Citrate_synth-like_sm_a-sub"/>
</dbReference>
<accession>A0ABQ1ESH0</accession>
<evidence type="ECO:0000313" key="6">
    <source>
        <dbReference type="Proteomes" id="UP000628109"/>
    </source>
</evidence>
<dbReference type="InterPro" id="IPR002020">
    <property type="entry name" value="Citrate_synthase"/>
</dbReference>
<comment type="pathway">
    <text evidence="1">Carbohydrate metabolism; tricarboxylic acid cycle; isocitrate from oxaloacetate: step 1/2.</text>
</comment>
<organism evidence="5 6">
    <name type="scientific">Sphingobium fuliginis (strain ATCC 27551)</name>
    <dbReference type="NCBI Taxonomy" id="336203"/>
    <lineage>
        <taxon>Bacteria</taxon>
        <taxon>Pseudomonadati</taxon>
        <taxon>Pseudomonadota</taxon>
        <taxon>Alphaproteobacteria</taxon>
        <taxon>Sphingomonadales</taxon>
        <taxon>Sphingomonadaceae</taxon>
        <taxon>Sphingobium</taxon>
    </lineage>
</organism>
<sequence length="389" mass="41119">MKEGDWISAEEAQLRLGVRAQTLYAYVSRGHVQVRAHPADARRSLYRATDVDELAVRNGRSRKLADVASAAIAWGEPVLSSAITTVRAGRFFYRGHDAVGLAEDRPLEAVARLLLGEDQPGADNMERTPPPDHVDLHHRLYQMLAGRAAASPPMLGSSDGMIAAEAALLLDLVADAAAGAVLPGPIHQRLANSWGADPHGATADIIRRMLILVADHELNASTFAARVTASTGAALAAAVLSGLSTLSGPRHGGMSAMARRFAVEAELHGARDAVHARLVEGRSLPGFGHPLYPQGDIRAKALLDGFELPASLAALRAAAKDLADVEPNIDFAMMAICLSCGLPAQAPFALFATARSAGWIAHAVEQNRTGKLIRPRARYVGPEPLIGSD</sequence>
<comment type="similarity">
    <text evidence="2">Belongs to the citrate synthase family.</text>
</comment>
<dbReference type="PANTHER" id="PTHR11739:SF4">
    <property type="entry name" value="CITRATE SYNTHASE, PEROXISOMAL"/>
    <property type="match status" value="1"/>
</dbReference>
<evidence type="ECO:0000256" key="4">
    <source>
        <dbReference type="ARBA" id="ARBA00022679"/>
    </source>
</evidence>
<dbReference type="Proteomes" id="UP000628109">
    <property type="component" value="Unassembled WGS sequence"/>
</dbReference>
<evidence type="ECO:0000256" key="2">
    <source>
        <dbReference type="ARBA" id="ARBA00010566"/>
    </source>
</evidence>
<dbReference type="CDD" id="cd06102">
    <property type="entry name" value="citrate_synt_like_2"/>
    <property type="match status" value="1"/>
</dbReference>
<reference evidence="6" key="1">
    <citation type="journal article" date="2019" name="Int. J. Syst. Evol. Microbiol.">
        <title>The Global Catalogue of Microorganisms (GCM) 10K type strain sequencing project: providing services to taxonomists for standard genome sequencing and annotation.</title>
        <authorList>
            <consortium name="The Broad Institute Genomics Platform"/>
            <consortium name="The Broad Institute Genome Sequencing Center for Infectious Disease"/>
            <person name="Wu L."/>
            <person name="Ma J."/>
        </authorList>
    </citation>
    <scope>NUCLEOTIDE SEQUENCE [LARGE SCALE GENOMIC DNA]</scope>
    <source>
        <strain evidence="6">CCM 7327</strain>
    </source>
</reference>
<name>A0ABQ1ESH0_SPHSA</name>
<evidence type="ECO:0000256" key="3">
    <source>
        <dbReference type="ARBA" id="ARBA00012972"/>
    </source>
</evidence>
<dbReference type="InterPro" id="IPR036969">
    <property type="entry name" value="Citrate_synthase_sf"/>
</dbReference>
<dbReference type="EMBL" id="BMDU01000002">
    <property type="protein sequence ID" value="GFZ84661.1"/>
    <property type="molecule type" value="Genomic_DNA"/>
</dbReference>
<keyword evidence="4" id="KW-0808">Transferase</keyword>
<dbReference type="InterPro" id="IPR016142">
    <property type="entry name" value="Citrate_synth-like_lrg_a-sub"/>
</dbReference>
<evidence type="ECO:0000256" key="1">
    <source>
        <dbReference type="ARBA" id="ARBA00004751"/>
    </source>
</evidence>
<dbReference type="RefSeq" id="WP_044661690.1">
    <property type="nucleotide sequence ID" value="NZ_BMDU01000002.1"/>
</dbReference>